<keyword evidence="5 9" id="KW-1133">Transmembrane helix</keyword>
<comment type="similarity">
    <text evidence="2">Belongs to the insect chemoreceptor superfamily. Gustatory receptor (GR) family. Gr5a subfamily.</text>
</comment>
<accession>A0A3F2YU04</accession>
<dbReference type="GO" id="GO:0033041">
    <property type="term" value="F:sweet taste receptor activity"/>
    <property type="evidence" value="ECO:0007669"/>
    <property type="project" value="TreeGrafter"/>
</dbReference>
<keyword evidence="6 9" id="KW-0472">Membrane</keyword>
<reference evidence="11" key="1">
    <citation type="submission" date="2013-03" db="EMBL/GenBank/DDBJ databases">
        <title>The Genome Sequence of Anopheles christyi ACHKN1017.</title>
        <authorList>
            <consortium name="The Broad Institute Genomics Platform"/>
            <person name="Neafsey D.E."/>
            <person name="Besansky N."/>
            <person name="Walker B."/>
            <person name="Young S.K."/>
            <person name="Zeng Q."/>
            <person name="Gargeya S."/>
            <person name="Fitzgerald M."/>
            <person name="Haas B."/>
            <person name="Abouelleil A."/>
            <person name="Allen A.W."/>
            <person name="Alvarado L."/>
            <person name="Arachchi H.M."/>
            <person name="Berlin A.M."/>
            <person name="Chapman S.B."/>
            <person name="Gainer-Dewar J."/>
            <person name="Goldberg J."/>
            <person name="Griggs A."/>
            <person name="Gujja S."/>
            <person name="Hansen M."/>
            <person name="Howarth C."/>
            <person name="Imamovic A."/>
            <person name="Ireland A."/>
            <person name="Larimer J."/>
            <person name="McCowan C."/>
            <person name="Murphy C."/>
            <person name="Pearson M."/>
            <person name="Poon T.W."/>
            <person name="Priest M."/>
            <person name="Roberts A."/>
            <person name="Saif S."/>
            <person name="Shea T."/>
            <person name="Sisk P."/>
            <person name="Sykes S."/>
            <person name="Wortman J."/>
            <person name="Nusbaum C."/>
            <person name="Birren B."/>
        </authorList>
    </citation>
    <scope>NUCLEOTIDE SEQUENCE [LARGE SCALE GENOMIC DNA]</scope>
    <source>
        <strain evidence="11">ACHKN1017</strain>
    </source>
</reference>
<evidence type="ECO:0000256" key="3">
    <source>
        <dbReference type="ARBA" id="ARBA00022475"/>
    </source>
</evidence>
<dbReference type="Pfam" id="PF06151">
    <property type="entry name" value="Trehalose_recp"/>
    <property type="match status" value="1"/>
</dbReference>
<evidence type="ECO:0000313" key="10">
    <source>
        <dbReference type="EnsemblMetazoa" id="ACHR015091-PA"/>
    </source>
</evidence>
<evidence type="ECO:0000256" key="8">
    <source>
        <dbReference type="PIRNR" id="PIRNR038981"/>
    </source>
</evidence>
<evidence type="ECO:0000256" key="9">
    <source>
        <dbReference type="SAM" id="Phobius"/>
    </source>
</evidence>
<dbReference type="GO" id="GO:0005886">
    <property type="term" value="C:plasma membrane"/>
    <property type="evidence" value="ECO:0007669"/>
    <property type="project" value="UniProtKB-SubCell"/>
</dbReference>
<evidence type="ECO:0000256" key="5">
    <source>
        <dbReference type="ARBA" id="ARBA00022989"/>
    </source>
</evidence>
<name>A0A3F2YU04_9DIPT</name>
<evidence type="ECO:0000313" key="11">
    <source>
        <dbReference type="Proteomes" id="UP000075881"/>
    </source>
</evidence>
<evidence type="ECO:0000256" key="7">
    <source>
        <dbReference type="ARBA" id="ARBA00023170"/>
    </source>
</evidence>
<proteinExistence type="inferred from homology"/>
<feature type="transmembrane region" description="Helical" evidence="9">
    <location>
        <begin position="33"/>
        <end position="54"/>
    </location>
</feature>
<feature type="transmembrane region" description="Helical" evidence="9">
    <location>
        <begin position="247"/>
        <end position="270"/>
    </location>
</feature>
<keyword evidence="3" id="KW-1003">Cell membrane</keyword>
<protein>
    <recommendedName>
        <fullName evidence="8">Gustatory receptor</fullName>
    </recommendedName>
</protein>
<evidence type="ECO:0000256" key="6">
    <source>
        <dbReference type="ARBA" id="ARBA00023136"/>
    </source>
</evidence>
<dbReference type="InterPro" id="IPR009318">
    <property type="entry name" value="Gustatory_rcpt"/>
</dbReference>
<feature type="transmembrane region" description="Helical" evidence="9">
    <location>
        <begin position="282"/>
        <end position="303"/>
    </location>
</feature>
<comment type="subcellular location">
    <subcellularLocation>
        <location evidence="1">Cell membrane</location>
        <topology evidence="1">Multi-pass membrane protein</topology>
    </subcellularLocation>
</comment>
<dbReference type="EnsemblMetazoa" id="ACHR015091-RA">
    <property type="protein sequence ID" value="ACHR015091-PA"/>
    <property type="gene ID" value="ACHR015091"/>
</dbReference>
<dbReference type="Proteomes" id="UP000075881">
    <property type="component" value="Unassembled WGS sequence"/>
</dbReference>
<dbReference type="VEuPathDB" id="VectorBase:ACHR015091"/>
<evidence type="ECO:0000256" key="4">
    <source>
        <dbReference type="ARBA" id="ARBA00022692"/>
    </source>
</evidence>
<keyword evidence="8" id="KW-0807">Transducer</keyword>
<evidence type="ECO:0000256" key="2">
    <source>
        <dbReference type="ARBA" id="ARBA00005327"/>
    </source>
</evidence>
<dbReference type="AlphaFoldDB" id="A0A3F2YU04"/>
<dbReference type="PANTHER" id="PTHR21421:SF29">
    <property type="entry name" value="GUSTATORY RECEPTOR 5A FOR TREHALOSE-RELATED"/>
    <property type="match status" value="1"/>
</dbReference>
<keyword evidence="7 8" id="KW-0675">Receptor</keyword>
<evidence type="ECO:0000256" key="1">
    <source>
        <dbReference type="ARBA" id="ARBA00004651"/>
    </source>
</evidence>
<dbReference type="STRING" id="43041.A0A3F2YU04"/>
<keyword evidence="11" id="KW-1185">Reference proteome</keyword>
<dbReference type="GO" id="GO:0007165">
    <property type="term" value="P:signal transduction"/>
    <property type="evidence" value="ECO:0007669"/>
    <property type="project" value="UniProtKB-KW"/>
</dbReference>
<reference evidence="10" key="2">
    <citation type="submission" date="2020-05" db="UniProtKB">
        <authorList>
            <consortium name="EnsemblMetazoa"/>
        </authorList>
    </citation>
    <scope>IDENTIFICATION</scope>
    <source>
        <strain evidence="10">ACHKN1017</strain>
    </source>
</reference>
<organism evidence="10 11">
    <name type="scientific">Anopheles christyi</name>
    <dbReference type="NCBI Taxonomy" id="43041"/>
    <lineage>
        <taxon>Eukaryota</taxon>
        <taxon>Metazoa</taxon>
        <taxon>Ecdysozoa</taxon>
        <taxon>Arthropoda</taxon>
        <taxon>Hexapoda</taxon>
        <taxon>Insecta</taxon>
        <taxon>Pterygota</taxon>
        <taxon>Neoptera</taxon>
        <taxon>Endopterygota</taxon>
        <taxon>Diptera</taxon>
        <taxon>Nematocera</taxon>
        <taxon>Culicoidea</taxon>
        <taxon>Culicidae</taxon>
        <taxon>Anophelinae</taxon>
        <taxon>Anopheles</taxon>
    </lineage>
</organism>
<comment type="function">
    <text evidence="8">Plays a role in the sugar gustatory response.</text>
</comment>
<dbReference type="PIRSF" id="PIRSF038981">
    <property type="entry name" value="GRP"/>
    <property type="match status" value="1"/>
</dbReference>
<dbReference type="PANTHER" id="PTHR21421">
    <property type="entry name" value="GUSTATORY RECEPTOR"/>
    <property type="match status" value="1"/>
</dbReference>
<sequence length="355" mass="40752">MIVGQAFGLLPIDGVWSGRWWCLRWKLLSWRNLYALSVQLGAFVMACFSFATFWNSGVEFAKIMSWWFFTLNLLISINFAVLARNWPQLMSSWVQLEQSLPDQPRLSAACRRNARQIGLVTTVLLTSGLIEHVLSKPAGLHRAYRCPIPNLLEAHYKQAFPEMFSFVPYDPYIGLLAQTITSLLTVYWNYVDLFLISISIGLRTNLAHVNEVIKSSEKMYHRGIFWKDHCFHYRRVLGLIRDVNSHVGVFIVISYSSNLFFICIQLVNVFQQNASLIVTTYFWYSLCHLIGRIVAVSLYGSAIHDEYCRTRAMFYNLPDGYSYTDEIAATVVTYELVLTQVNEAEAKNGDDNPCT</sequence>
<keyword evidence="4 9" id="KW-0812">Transmembrane</keyword>
<feature type="transmembrane region" description="Helical" evidence="9">
    <location>
        <begin position="66"/>
        <end position="83"/>
    </location>
</feature>